<dbReference type="Proteomes" id="UP000552757">
    <property type="component" value="Unassembled WGS sequence"/>
</dbReference>
<name>A0A7W6DDP0_9SPHN</name>
<reference evidence="1 2" key="1">
    <citation type="submission" date="2020-08" db="EMBL/GenBank/DDBJ databases">
        <title>Genomic Encyclopedia of Type Strains, Phase IV (KMG-IV): sequencing the most valuable type-strain genomes for metagenomic binning, comparative biology and taxonomic classification.</title>
        <authorList>
            <person name="Goeker M."/>
        </authorList>
    </citation>
    <scope>NUCLEOTIDE SEQUENCE [LARGE SCALE GENOMIC DNA]</scope>
    <source>
        <strain evidence="1 2">DSM 29348</strain>
    </source>
</reference>
<dbReference type="EMBL" id="JACIEB010000002">
    <property type="protein sequence ID" value="MBB3981351.1"/>
    <property type="molecule type" value="Genomic_DNA"/>
</dbReference>
<keyword evidence="2" id="KW-1185">Reference proteome</keyword>
<proteinExistence type="predicted"/>
<dbReference type="Gene3D" id="3.10.129.10">
    <property type="entry name" value="Hotdog Thioesterase"/>
    <property type="match status" value="1"/>
</dbReference>
<sequence>MALTDADGKVTVGARSTWAMIDQSTGRLMRVPPEVAAVFLG</sequence>
<dbReference type="SUPFAM" id="SSF54637">
    <property type="entry name" value="Thioesterase/thiol ester dehydrase-isomerase"/>
    <property type="match status" value="1"/>
</dbReference>
<accession>A0A7W6DDP0</accession>
<protein>
    <submittedName>
        <fullName evidence="1">Acyl-CoA thioesterase FadM</fullName>
    </submittedName>
</protein>
<gene>
    <name evidence="1" type="ORF">GGR44_000998</name>
</gene>
<dbReference type="AlphaFoldDB" id="A0A7W6DDP0"/>
<organism evidence="1 2">
    <name type="scientific">Sphingobium fontiphilum</name>
    <dbReference type="NCBI Taxonomy" id="944425"/>
    <lineage>
        <taxon>Bacteria</taxon>
        <taxon>Pseudomonadati</taxon>
        <taxon>Pseudomonadota</taxon>
        <taxon>Alphaproteobacteria</taxon>
        <taxon>Sphingomonadales</taxon>
        <taxon>Sphingomonadaceae</taxon>
        <taxon>Sphingobium</taxon>
    </lineage>
</organism>
<dbReference type="InterPro" id="IPR029069">
    <property type="entry name" value="HotDog_dom_sf"/>
</dbReference>
<evidence type="ECO:0000313" key="2">
    <source>
        <dbReference type="Proteomes" id="UP000552757"/>
    </source>
</evidence>
<comment type="caution">
    <text evidence="1">The sequence shown here is derived from an EMBL/GenBank/DDBJ whole genome shotgun (WGS) entry which is preliminary data.</text>
</comment>
<evidence type="ECO:0000313" key="1">
    <source>
        <dbReference type="EMBL" id="MBB3981351.1"/>
    </source>
</evidence>
<dbReference type="RefSeq" id="WP_183954366.1">
    <property type="nucleotide sequence ID" value="NZ_JACIEB010000002.1"/>
</dbReference>